<feature type="non-terminal residue" evidence="2">
    <location>
        <position position="361"/>
    </location>
</feature>
<feature type="compositionally biased region" description="Polar residues" evidence="1">
    <location>
        <begin position="298"/>
        <end position="311"/>
    </location>
</feature>
<evidence type="ECO:0000313" key="2">
    <source>
        <dbReference type="EMBL" id="KAJ1997056.1"/>
    </source>
</evidence>
<evidence type="ECO:0008006" key="4">
    <source>
        <dbReference type="Google" id="ProtNLM"/>
    </source>
</evidence>
<reference evidence="2" key="1">
    <citation type="submission" date="2022-07" db="EMBL/GenBank/DDBJ databases">
        <title>Phylogenomic reconstructions and comparative analyses of Kickxellomycotina fungi.</title>
        <authorList>
            <person name="Reynolds N.K."/>
            <person name="Stajich J.E."/>
            <person name="Barry K."/>
            <person name="Grigoriev I.V."/>
            <person name="Crous P."/>
            <person name="Smith M.E."/>
        </authorList>
    </citation>
    <scope>NUCLEOTIDE SEQUENCE</scope>
    <source>
        <strain evidence="2">IMI 214461</strain>
    </source>
</reference>
<dbReference type="SUPFAM" id="SSF49879">
    <property type="entry name" value="SMAD/FHA domain"/>
    <property type="match status" value="1"/>
</dbReference>
<organism evidence="2 3">
    <name type="scientific">Coemansia thaxteri</name>
    <dbReference type="NCBI Taxonomy" id="2663907"/>
    <lineage>
        <taxon>Eukaryota</taxon>
        <taxon>Fungi</taxon>
        <taxon>Fungi incertae sedis</taxon>
        <taxon>Zoopagomycota</taxon>
        <taxon>Kickxellomycotina</taxon>
        <taxon>Kickxellomycetes</taxon>
        <taxon>Kickxellales</taxon>
        <taxon>Kickxellaceae</taxon>
        <taxon>Coemansia</taxon>
    </lineage>
</organism>
<accession>A0A9W8BE21</accession>
<dbReference type="EMBL" id="JANBQF010001514">
    <property type="protein sequence ID" value="KAJ1997056.1"/>
    <property type="molecule type" value="Genomic_DNA"/>
</dbReference>
<gene>
    <name evidence="2" type="ORF">H4R26_005968</name>
</gene>
<dbReference type="AlphaFoldDB" id="A0A9W8BE21"/>
<dbReference type="OrthoDB" id="6288785at2759"/>
<protein>
    <recommendedName>
        <fullName evidence="4">FHA domain-containing protein</fullName>
    </recommendedName>
</protein>
<evidence type="ECO:0000256" key="1">
    <source>
        <dbReference type="SAM" id="MobiDB-lite"/>
    </source>
</evidence>
<feature type="region of interest" description="Disordered" evidence="1">
    <location>
        <begin position="226"/>
        <end position="311"/>
    </location>
</feature>
<feature type="region of interest" description="Disordered" evidence="1">
    <location>
        <begin position="68"/>
        <end position="115"/>
    </location>
</feature>
<dbReference type="InterPro" id="IPR008984">
    <property type="entry name" value="SMAD_FHA_dom_sf"/>
</dbReference>
<proteinExistence type="predicted"/>
<keyword evidence="3" id="KW-1185">Reference proteome</keyword>
<evidence type="ECO:0000313" key="3">
    <source>
        <dbReference type="Proteomes" id="UP001150907"/>
    </source>
</evidence>
<comment type="caution">
    <text evidence="2">The sequence shown here is derived from an EMBL/GenBank/DDBJ whole genome shotgun (WGS) entry which is preliminary data.</text>
</comment>
<dbReference type="Proteomes" id="UP001150907">
    <property type="component" value="Unassembled WGS sequence"/>
</dbReference>
<sequence>VVLKNLSENCTAVNAHILEAGQQRTLASGDVITIVGRSLRYEESRSVGGPATPAVAASSLGAAVPQTDVPRHRQQPPPVFASGGKQQQQPQHPPRQLRRRLSRTPQANPDTARKLRLWDAHYSAGGNGAMSSALELPTLGLPDTSQNSLQDSTAMEEDEDPFAIDSTAVETPRAFQRMAASVHGNGGIKDEDRIGVEVARIMGEISHMARNKHGVASTTATLVRSIGRKRPRAASSAAGEDSGEEWPLSDGALMQRQRLQRSRSLDPPQSPTGQQCKQKQLAAVPAFSAYGSEDETSRTTVGISPQSTYSRSPALQWHRHHQQIGNQPEDQAVLRLPPATADRVAMRNRSLDASPGVGGLS</sequence>
<feature type="non-terminal residue" evidence="2">
    <location>
        <position position="1"/>
    </location>
</feature>
<name>A0A9W8BE21_9FUNG</name>